<dbReference type="Proteomes" id="UP000095287">
    <property type="component" value="Unplaced"/>
</dbReference>
<name>A0A1I8AFL4_9BILA</name>
<organism evidence="1 2">
    <name type="scientific">Steinernema glaseri</name>
    <dbReference type="NCBI Taxonomy" id="37863"/>
    <lineage>
        <taxon>Eukaryota</taxon>
        <taxon>Metazoa</taxon>
        <taxon>Ecdysozoa</taxon>
        <taxon>Nematoda</taxon>
        <taxon>Chromadorea</taxon>
        <taxon>Rhabditida</taxon>
        <taxon>Tylenchina</taxon>
        <taxon>Panagrolaimomorpha</taxon>
        <taxon>Strongyloidoidea</taxon>
        <taxon>Steinernematidae</taxon>
        <taxon>Steinernema</taxon>
    </lineage>
</organism>
<dbReference type="AlphaFoldDB" id="A0A1I8AFL4"/>
<reference evidence="2" key="1">
    <citation type="submission" date="2016-11" db="UniProtKB">
        <authorList>
            <consortium name="WormBaseParasite"/>
        </authorList>
    </citation>
    <scope>IDENTIFICATION</scope>
</reference>
<keyword evidence="1" id="KW-1185">Reference proteome</keyword>
<evidence type="ECO:0000313" key="1">
    <source>
        <dbReference type="Proteomes" id="UP000095287"/>
    </source>
</evidence>
<protein>
    <submittedName>
        <fullName evidence="2">Transposase</fullName>
    </submittedName>
</protein>
<dbReference type="WBParaSite" id="L893_g5278.t1">
    <property type="protein sequence ID" value="L893_g5278.t1"/>
    <property type="gene ID" value="L893_g5278"/>
</dbReference>
<accession>A0A1I8AFL4</accession>
<proteinExistence type="predicted"/>
<evidence type="ECO:0000313" key="2">
    <source>
        <dbReference type="WBParaSite" id="L893_g5278.t1"/>
    </source>
</evidence>
<sequence length="28" mass="3470">MMDFAPICFEDPILNRLYRSWRKLNPNE</sequence>